<evidence type="ECO:0000256" key="2">
    <source>
        <dbReference type="SAM" id="SignalP"/>
    </source>
</evidence>
<proteinExistence type="predicted"/>
<dbReference type="RefSeq" id="WP_327163699.1">
    <property type="nucleotide sequence ID" value="NZ_CP108062.1"/>
</dbReference>
<feature type="chain" id="PRO_5047510895" description="Lipoprotein" evidence="2">
    <location>
        <begin position="26"/>
        <end position="276"/>
    </location>
</feature>
<feature type="signal peptide" evidence="2">
    <location>
        <begin position="1"/>
        <end position="25"/>
    </location>
</feature>
<evidence type="ECO:0000313" key="3">
    <source>
        <dbReference type="EMBL" id="WTR70786.1"/>
    </source>
</evidence>
<dbReference type="Gene3D" id="2.50.20.20">
    <property type="match status" value="1"/>
</dbReference>
<keyword evidence="4" id="KW-1185">Reference proteome</keyword>
<sequence length="276" mass="27965">MSSSAWKRAVVALAAAALVMGVAGCQDGDTGTKSSGASATAKPGTQSPEKAAEAVRAAHTKASGAKSARVEMRLTVSGGTAPGSSTFTGVQAWGPQAAELKVFDSSYLADIPGAPVETRMVTTGGATYVDLGADLTAQTGGKRWLKAQAEGVAAGDELMLQLTGGLAAVNMDLPKELGLLAGSSGVEHLGPVKGGDVEAEMYRGKLPDGRGMEVWIGPDGYPVKSIVRTEAGESVTSLTTKYADYGAEAGFRAPPAEDTVDFVELLKKFLAGGGQA</sequence>
<reference evidence="3 4" key="1">
    <citation type="submission" date="2022-10" db="EMBL/GenBank/DDBJ databases">
        <title>The complete genomes of actinobacterial strains from the NBC collection.</title>
        <authorList>
            <person name="Joergensen T.S."/>
            <person name="Alvarez Arevalo M."/>
            <person name="Sterndorff E.B."/>
            <person name="Faurdal D."/>
            <person name="Vuksanovic O."/>
            <person name="Mourched A.-S."/>
            <person name="Charusanti P."/>
            <person name="Shaw S."/>
            <person name="Blin K."/>
            <person name="Weber T."/>
        </authorList>
    </citation>
    <scope>NUCLEOTIDE SEQUENCE [LARGE SCALE GENOMIC DNA]</scope>
    <source>
        <strain evidence="3 4">NBC_00123</strain>
    </source>
</reference>
<feature type="compositionally biased region" description="Polar residues" evidence="1">
    <location>
        <begin position="29"/>
        <end position="48"/>
    </location>
</feature>
<evidence type="ECO:0000313" key="4">
    <source>
        <dbReference type="Proteomes" id="UP001622594"/>
    </source>
</evidence>
<evidence type="ECO:0008006" key="5">
    <source>
        <dbReference type="Google" id="ProtNLM"/>
    </source>
</evidence>
<keyword evidence="2" id="KW-0732">Signal</keyword>
<name>A0ABZ1L8J1_9ACTN</name>
<protein>
    <recommendedName>
        <fullName evidence="5">Lipoprotein</fullName>
    </recommendedName>
</protein>
<dbReference type="Proteomes" id="UP001622594">
    <property type="component" value="Chromosome"/>
</dbReference>
<organism evidence="3 4">
    <name type="scientific">Streptomyces zaomyceticus</name>
    <dbReference type="NCBI Taxonomy" id="68286"/>
    <lineage>
        <taxon>Bacteria</taxon>
        <taxon>Bacillati</taxon>
        <taxon>Actinomycetota</taxon>
        <taxon>Actinomycetes</taxon>
        <taxon>Kitasatosporales</taxon>
        <taxon>Streptomycetaceae</taxon>
        <taxon>Streptomyces</taxon>
    </lineage>
</organism>
<dbReference type="PROSITE" id="PS51257">
    <property type="entry name" value="PROKAR_LIPOPROTEIN"/>
    <property type="match status" value="1"/>
</dbReference>
<gene>
    <name evidence="3" type="ORF">OG814_16595</name>
</gene>
<dbReference type="EMBL" id="CP108188">
    <property type="protein sequence ID" value="WTR70786.1"/>
    <property type="molecule type" value="Genomic_DNA"/>
</dbReference>
<feature type="region of interest" description="Disordered" evidence="1">
    <location>
        <begin position="29"/>
        <end position="49"/>
    </location>
</feature>
<evidence type="ECO:0000256" key="1">
    <source>
        <dbReference type="SAM" id="MobiDB-lite"/>
    </source>
</evidence>
<accession>A0ABZ1L8J1</accession>